<dbReference type="PANTHER" id="PTHR45947">
    <property type="entry name" value="SULFOQUINOVOSYL TRANSFERASE SQD2"/>
    <property type="match status" value="1"/>
</dbReference>
<dbReference type="Proteomes" id="UP000481421">
    <property type="component" value="Unassembled WGS sequence"/>
</dbReference>
<proteinExistence type="predicted"/>
<dbReference type="InterPro" id="IPR001296">
    <property type="entry name" value="Glyco_trans_1"/>
</dbReference>
<keyword evidence="3" id="KW-1185">Reference proteome</keyword>
<evidence type="ECO:0000313" key="2">
    <source>
        <dbReference type="EMBL" id="NEX46816.1"/>
    </source>
</evidence>
<accession>A0A6B3RNN0</accession>
<dbReference type="PANTHER" id="PTHR45947:SF13">
    <property type="entry name" value="TRANSFERASE"/>
    <property type="match status" value="1"/>
</dbReference>
<dbReference type="SUPFAM" id="SSF53756">
    <property type="entry name" value="UDP-Glycosyltransferase/glycogen phosphorylase"/>
    <property type="match status" value="1"/>
</dbReference>
<dbReference type="GO" id="GO:0016757">
    <property type="term" value="F:glycosyltransferase activity"/>
    <property type="evidence" value="ECO:0007669"/>
    <property type="project" value="InterPro"/>
</dbReference>
<feature type="domain" description="Glycosyl transferase family 1" evidence="1">
    <location>
        <begin position="276"/>
        <end position="393"/>
    </location>
</feature>
<comment type="caution">
    <text evidence="2">The sequence shown here is derived from an EMBL/GenBank/DDBJ whole genome shotgun (WGS) entry which is preliminary data.</text>
</comment>
<dbReference type="CDD" id="cd03801">
    <property type="entry name" value="GT4_PimA-like"/>
    <property type="match status" value="1"/>
</dbReference>
<dbReference type="Gene3D" id="3.40.50.2000">
    <property type="entry name" value="Glycogen Phosphorylase B"/>
    <property type="match status" value="2"/>
</dbReference>
<dbReference type="InterPro" id="IPR050194">
    <property type="entry name" value="Glycosyltransferase_grp1"/>
</dbReference>
<evidence type="ECO:0000259" key="1">
    <source>
        <dbReference type="Pfam" id="PF00534"/>
    </source>
</evidence>
<sequence length="464" mass="50092">MADGRGGAGLCRGVARPLEVRSSACRGTVATRADRAVTRRLRVLLLAEAANPEWVSVPLVGWSLARALAEVADVHVVTQVRNRDAFLRAGLVEGRDFTAIDSEALAGPLWKLGTFLSGGRGGWTIQQAVATISYPYFEHLVWKRFGPDIRAGRYDVVHRITPLSPVQQSPIAAKCRAAGVPFVLGPINGGVPWPKGFEAEMKREREWLSKVRGLYRALPGRRSTLRADAILAGSRQTLRDIPARHHDRVIYLPENAIDPARFNARALHGGPGPMRACFIGRLVPLKGVDMLIAAAAPLLRDGRLVLEIIGDGDMMAPLRAQAAEFGGGVIFHGWKAHAEVQDIAARCQLLAFPSIREFGGGVVLEAMALGLAPVVVDYAGPAELVTDATGWKVPITGRAGVIAGLAARLAWCVDHPAEVAAKGEAARARVQALFTWERKAEQVLGIYHWIVTPDRPKPDPFGQE</sequence>
<name>A0A6B3RNN0_9RHOB</name>
<dbReference type="EMBL" id="JAAIKE010000003">
    <property type="protein sequence ID" value="NEX46816.1"/>
    <property type="molecule type" value="Genomic_DNA"/>
</dbReference>
<reference evidence="2 3" key="1">
    <citation type="submission" date="2020-02" db="EMBL/GenBank/DDBJ databases">
        <title>Rhodobacter algicola sp. nov., isolated from microalga culture.</title>
        <authorList>
            <person name="Park C.-Y."/>
        </authorList>
    </citation>
    <scope>NUCLEOTIDE SEQUENCE [LARGE SCALE GENOMIC DNA]</scope>
    <source>
        <strain evidence="2 3">ETT8</strain>
    </source>
</reference>
<keyword evidence="2" id="KW-0808">Transferase</keyword>
<organism evidence="2 3">
    <name type="scientific">Pseudotabrizicola algicola</name>
    <dbReference type="NCBI Taxonomy" id="2709381"/>
    <lineage>
        <taxon>Bacteria</taxon>
        <taxon>Pseudomonadati</taxon>
        <taxon>Pseudomonadota</taxon>
        <taxon>Alphaproteobacteria</taxon>
        <taxon>Rhodobacterales</taxon>
        <taxon>Paracoccaceae</taxon>
        <taxon>Pseudotabrizicola</taxon>
    </lineage>
</organism>
<protein>
    <submittedName>
        <fullName evidence="2">Glycosyltransferase family 4 protein</fullName>
    </submittedName>
</protein>
<evidence type="ECO:0000313" key="3">
    <source>
        <dbReference type="Proteomes" id="UP000481421"/>
    </source>
</evidence>
<dbReference type="AlphaFoldDB" id="A0A6B3RNN0"/>
<dbReference type="Pfam" id="PF00534">
    <property type="entry name" value="Glycos_transf_1"/>
    <property type="match status" value="1"/>
</dbReference>
<gene>
    <name evidence="2" type="ORF">G3572_11410</name>
</gene>